<dbReference type="OrthoDB" id="2530165at2759"/>
<evidence type="ECO:0000313" key="3">
    <source>
        <dbReference type="Proteomes" id="UP000053392"/>
    </source>
</evidence>
<dbReference type="Proteomes" id="UP000053392">
    <property type="component" value="Unassembled WGS sequence"/>
</dbReference>
<feature type="region of interest" description="Disordered" evidence="1">
    <location>
        <begin position="259"/>
        <end position="325"/>
    </location>
</feature>
<name>A0A0D0V0R8_9TREE</name>
<feature type="compositionally biased region" description="Polar residues" evidence="1">
    <location>
        <begin position="300"/>
        <end position="318"/>
    </location>
</feature>
<dbReference type="InterPro" id="IPR011992">
    <property type="entry name" value="EF-hand-dom_pair"/>
</dbReference>
<reference evidence="2 3" key="1">
    <citation type="submission" date="2015-01" db="EMBL/GenBank/DDBJ databases">
        <title>The Genome Sequence of Cryptococcus gattii Ram5.</title>
        <authorList>
            <consortium name="The Broad Institute Genomics Platform"/>
            <person name="Cuomo C."/>
            <person name="Litvintseva A."/>
            <person name="Chen Y."/>
            <person name="Heitman J."/>
            <person name="Sun S."/>
            <person name="Springer D."/>
            <person name="Dromer F."/>
            <person name="Young S."/>
            <person name="Zeng Q."/>
            <person name="Gargeya S."/>
            <person name="Abouelleil A."/>
            <person name="Alvarado L."/>
            <person name="Chapman S.B."/>
            <person name="Gainer-Dewar J."/>
            <person name="Goldberg J."/>
            <person name="Griggs A."/>
            <person name="Gujja S."/>
            <person name="Hansen M."/>
            <person name="Howarth C."/>
            <person name="Imamovic A."/>
            <person name="Larimer J."/>
            <person name="Murphy C."/>
            <person name="Naylor J."/>
            <person name="Pearson M."/>
            <person name="Priest M."/>
            <person name="Roberts A."/>
            <person name="Saif S."/>
            <person name="Shea T."/>
            <person name="Sykes S."/>
            <person name="Wortman J."/>
            <person name="Nusbaum C."/>
            <person name="Birren B."/>
        </authorList>
    </citation>
    <scope>NUCLEOTIDE SEQUENCE [LARGE SCALE GENOMIC DNA]</scope>
    <source>
        <strain evidence="2 3">Ram5</strain>
    </source>
</reference>
<sequence length="414" mass="44930">MVSSLPSPTIISQLTYPQSGRPRRAAAASSRHPAPAHTVDLEGADPEFLALSLKQRRAIDRAFEKGVRSIRGVEKRKRRKIAKRKAVNVELGAKDEVGIVDESDGGGFLEEDGGGGPLTEDPDGGFIAEDDAGGFVIDDNAGGFIPDDDQGRFLAEDDAGGFVSDDGYQDGVVSEDSKHLEQQLPSHYSSHTFTKLVPLYLLPTLLTSLGLPSDEDVLQVFRASAMGWDESSNKRALDTEDAAGVELKDFRAVCAALMDPDDGEEVEDVELGSNDDDDDKDTFEPSGEESALTSLSESSYGGTPNKNRSKTARNTSGKTRVKGKGVLEDQISLSSNQRAMVKDIWDMLKPPEKQKKFGADILGRNEVKELVRTLGEMWSDEEITDMVTLFSSQHEGRGLTFEDFGKVMLRAGLV</sequence>
<feature type="compositionally biased region" description="Low complexity" evidence="1">
    <location>
        <begin position="288"/>
        <end position="299"/>
    </location>
</feature>
<gene>
    <name evidence="2" type="ORF">I313_03001</name>
</gene>
<accession>A0A0D0V0R8</accession>
<evidence type="ECO:0000256" key="1">
    <source>
        <dbReference type="SAM" id="MobiDB-lite"/>
    </source>
</evidence>
<evidence type="ECO:0000313" key="2">
    <source>
        <dbReference type="EMBL" id="KIR41051.1"/>
    </source>
</evidence>
<dbReference type="HOGENOM" id="CLU_047855_0_0_1"/>
<feature type="region of interest" description="Disordered" evidence="1">
    <location>
        <begin position="1"/>
        <end position="42"/>
    </location>
</feature>
<feature type="compositionally biased region" description="Polar residues" evidence="1">
    <location>
        <begin position="1"/>
        <end position="18"/>
    </location>
</feature>
<keyword evidence="3" id="KW-1185">Reference proteome</keyword>
<feature type="compositionally biased region" description="Low complexity" evidence="1">
    <location>
        <begin position="25"/>
        <end position="37"/>
    </location>
</feature>
<protein>
    <recommendedName>
        <fullName evidence="4">EF-hand domain-containing protein</fullName>
    </recommendedName>
</protein>
<dbReference type="SUPFAM" id="SSF47473">
    <property type="entry name" value="EF-hand"/>
    <property type="match status" value="1"/>
</dbReference>
<evidence type="ECO:0008006" key="4">
    <source>
        <dbReference type="Google" id="ProtNLM"/>
    </source>
</evidence>
<dbReference type="AlphaFoldDB" id="A0A0D0V0R8"/>
<dbReference type="EMBL" id="KN847901">
    <property type="protein sequence ID" value="KIR41051.1"/>
    <property type="molecule type" value="Genomic_DNA"/>
</dbReference>
<proteinExistence type="predicted"/>
<feature type="compositionally biased region" description="Acidic residues" evidence="1">
    <location>
        <begin position="259"/>
        <end position="281"/>
    </location>
</feature>
<organism evidence="2 3">
    <name type="scientific">Cryptococcus deuterogattii Ram5</name>
    <dbReference type="NCBI Taxonomy" id="1296110"/>
    <lineage>
        <taxon>Eukaryota</taxon>
        <taxon>Fungi</taxon>
        <taxon>Dikarya</taxon>
        <taxon>Basidiomycota</taxon>
        <taxon>Agaricomycotina</taxon>
        <taxon>Tremellomycetes</taxon>
        <taxon>Tremellales</taxon>
        <taxon>Cryptococcaceae</taxon>
        <taxon>Cryptococcus</taxon>
        <taxon>Cryptococcus gattii species complex</taxon>
    </lineage>
</organism>